<feature type="compositionally biased region" description="Low complexity" evidence="1">
    <location>
        <begin position="290"/>
        <end position="300"/>
    </location>
</feature>
<gene>
    <name evidence="4" type="primary">LOC107218316</name>
</gene>
<proteinExistence type="predicted"/>
<evidence type="ECO:0000256" key="1">
    <source>
        <dbReference type="SAM" id="MobiDB-lite"/>
    </source>
</evidence>
<feature type="transmembrane region" description="Helical" evidence="2">
    <location>
        <begin position="71"/>
        <end position="94"/>
    </location>
</feature>
<name>A0A6J0B9I5_NEOLC</name>
<feature type="transmembrane region" description="Helical" evidence="2">
    <location>
        <begin position="12"/>
        <end position="30"/>
    </location>
</feature>
<feature type="region of interest" description="Disordered" evidence="1">
    <location>
        <begin position="280"/>
        <end position="316"/>
    </location>
</feature>
<dbReference type="RefSeq" id="XP_015511634.2">
    <property type="nucleotide sequence ID" value="XM_015656148.2"/>
</dbReference>
<keyword evidence="2" id="KW-1133">Transmembrane helix</keyword>
<feature type="transmembrane region" description="Helical" evidence="2">
    <location>
        <begin position="133"/>
        <end position="156"/>
    </location>
</feature>
<protein>
    <submittedName>
        <fullName evidence="4">Uncharacterized protein LOC107218316 isoform X1</fullName>
    </submittedName>
</protein>
<sequence length="316" mass="34496">MAIMQSCCCWRSVRRGSIACAIYTGLYFALTTVMTTKLLDQERQYLAGNLSAPQSASFLEPETISPTTVRFNIVILSCSSCGVLSSILLLYGLFKDQRALLIPWIFTVITFSVVDITHSMYVCFMNLVPFNPITAMLFTLDFFVVCLNVYSLLCVISQYQEYVAGRGTAADDCEYRVPAVRYAVQPTTTATSCLSSRRAPTNNETRATATPTQSPTAVPAILANEKSPVACKPGRKHVQFPDTPTASQGEKSEIGTKDAVSTWNPAVVVELGKTPAVVDTAPLLSSSTRQQQQQQQQQQQGEAVKMTSDGVRTIPT</sequence>
<feature type="region of interest" description="Disordered" evidence="1">
    <location>
        <begin position="193"/>
        <end position="214"/>
    </location>
</feature>
<dbReference type="InParanoid" id="A0A6J0B9I5"/>
<dbReference type="Pfam" id="PF15860">
    <property type="entry name" value="DUF4728"/>
    <property type="match status" value="1"/>
</dbReference>
<evidence type="ECO:0000256" key="2">
    <source>
        <dbReference type="SAM" id="Phobius"/>
    </source>
</evidence>
<feature type="transmembrane region" description="Helical" evidence="2">
    <location>
        <begin position="101"/>
        <end position="121"/>
    </location>
</feature>
<dbReference type="InterPro" id="IPR031720">
    <property type="entry name" value="DUF4728"/>
</dbReference>
<dbReference type="PANTHER" id="PTHR36694">
    <property type="entry name" value="PASIFLORA 1, ISOFORM A-RELATED"/>
    <property type="match status" value="1"/>
</dbReference>
<dbReference type="OrthoDB" id="10067585at2759"/>
<dbReference type="PANTHER" id="PTHR36694:SF11">
    <property type="entry name" value="LP21121P-RELATED"/>
    <property type="match status" value="1"/>
</dbReference>
<keyword evidence="2" id="KW-0812">Transmembrane</keyword>
<accession>A0A6J0B9I5</accession>
<keyword evidence="3" id="KW-1185">Reference proteome</keyword>
<evidence type="ECO:0000313" key="4">
    <source>
        <dbReference type="RefSeq" id="XP_015511634.2"/>
    </source>
</evidence>
<dbReference type="Proteomes" id="UP000829291">
    <property type="component" value="Chromosome 2"/>
</dbReference>
<reference evidence="4" key="1">
    <citation type="submission" date="2025-08" db="UniProtKB">
        <authorList>
            <consortium name="RefSeq"/>
        </authorList>
    </citation>
    <scope>IDENTIFICATION</scope>
    <source>
        <tissue evidence="4">Thorax and Abdomen</tissue>
    </source>
</reference>
<dbReference type="KEGG" id="nlo:107218316"/>
<feature type="region of interest" description="Disordered" evidence="1">
    <location>
        <begin position="231"/>
        <end position="258"/>
    </location>
</feature>
<evidence type="ECO:0000313" key="3">
    <source>
        <dbReference type="Proteomes" id="UP000829291"/>
    </source>
</evidence>
<dbReference type="AlphaFoldDB" id="A0A6J0B9I5"/>
<organism evidence="4">
    <name type="scientific">Neodiprion lecontei</name>
    <name type="common">Redheaded pine sawfly</name>
    <dbReference type="NCBI Taxonomy" id="441921"/>
    <lineage>
        <taxon>Eukaryota</taxon>
        <taxon>Metazoa</taxon>
        <taxon>Ecdysozoa</taxon>
        <taxon>Arthropoda</taxon>
        <taxon>Hexapoda</taxon>
        <taxon>Insecta</taxon>
        <taxon>Pterygota</taxon>
        <taxon>Neoptera</taxon>
        <taxon>Endopterygota</taxon>
        <taxon>Hymenoptera</taxon>
        <taxon>Tenthredinoidea</taxon>
        <taxon>Diprionidae</taxon>
        <taxon>Diprioninae</taxon>
        <taxon>Neodiprion</taxon>
    </lineage>
</organism>
<dbReference type="GeneID" id="107218316"/>
<keyword evidence="2" id="KW-0472">Membrane</keyword>